<dbReference type="GO" id="GO:0004497">
    <property type="term" value="F:monooxygenase activity"/>
    <property type="evidence" value="ECO:0007669"/>
    <property type="project" value="UniProtKB-KW"/>
</dbReference>
<evidence type="ECO:0000256" key="3">
    <source>
        <dbReference type="ARBA" id="ARBA00023004"/>
    </source>
</evidence>
<dbReference type="Pfam" id="PF00067">
    <property type="entry name" value="p450"/>
    <property type="match status" value="1"/>
</dbReference>
<dbReference type="Proteomes" id="UP000035680">
    <property type="component" value="Unassembled WGS sequence"/>
</dbReference>
<protein>
    <submittedName>
        <fullName evidence="6">Uncharacterized protein</fullName>
    </submittedName>
</protein>
<comment type="similarity">
    <text evidence="1">Belongs to the cytochrome P450 family.</text>
</comment>
<evidence type="ECO:0000256" key="1">
    <source>
        <dbReference type="ARBA" id="ARBA00010617"/>
    </source>
</evidence>
<dbReference type="WBParaSite" id="SVE_0180600.1">
    <property type="protein sequence ID" value="SVE_0180600.1"/>
    <property type="gene ID" value="SVE_0180600"/>
</dbReference>
<dbReference type="InterPro" id="IPR050182">
    <property type="entry name" value="Cytochrome_P450_fam2"/>
</dbReference>
<dbReference type="GO" id="GO:0005506">
    <property type="term" value="F:iron ion binding"/>
    <property type="evidence" value="ECO:0007669"/>
    <property type="project" value="InterPro"/>
</dbReference>
<evidence type="ECO:0000313" key="6">
    <source>
        <dbReference type="WBParaSite" id="SVE_0180600.1"/>
    </source>
</evidence>
<evidence type="ECO:0000256" key="4">
    <source>
        <dbReference type="ARBA" id="ARBA00023033"/>
    </source>
</evidence>
<accession>A0A0K0EZ47</accession>
<keyword evidence="4" id="KW-0560">Oxidoreductase</keyword>
<evidence type="ECO:0000313" key="5">
    <source>
        <dbReference type="Proteomes" id="UP000035680"/>
    </source>
</evidence>
<sequence length="79" mass="9313">MIPIVPTHKCTKNTVINGHLIPENTLTQPSFWGVNMDEKYFKNHSTFNPDRFLYNEDKIKIKYHHMSFGKGKEHVLKKV</sequence>
<keyword evidence="5" id="KW-1185">Reference proteome</keyword>
<name>A0A0K0EZ47_STRVS</name>
<dbReference type="STRING" id="75913.A0A0K0EZ47"/>
<keyword evidence="4" id="KW-0503">Monooxygenase</keyword>
<dbReference type="SUPFAM" id="SSF48264">
    <property type="entry name" value="Cytochrome P450"/>
    <property type="match status" value="1"/>
</dbReference>
<dbReference type="Gene3D" id="1.10.630.10">
    <property type="entry name" value="Cytochrome P450"/>
    <property type="match status" value="1"/>
</dbReference>
<reference evidence="6" key="2">
    <citation type="submission" date="2015-08" db="UniProtKB">
        <authorList>
            <consortium name="WormBaseParasite"/>
        </authorList>
    </citation>
    <scope>IDENTIFICATION</scope>
</reference>
<evidence type="ECO:0000256" key="2">
    <source>
        <dbReference type="ARBA" id="ARBA00022723"/>
    </source>
</evidence>
<dbReference type="GO" id="GO:0020037">
    <property type="term" value="F:heme binding"/>
    <property type="evidence" value="ECO:0007669"/>
    <property type="project" value="InterPro"/>
</dbReference>
<proteinExistence type="inferred from homology"/>
<keyword evidence="3" id="KW-0408">Iron</keyword>
<dbReference type="InterPro" id="IPR036396">
    <property type="entry name" value="Cyt_P450_sf"/>
</dbReference>
<keyword evidence="2" id="KW-0479">Metal-binding</keyword>
<reference evidence="5" key="1">
    <citation type="submission" date="2014-07" db="EMBL/GenBank/DDBJ databases">
        <authorList>
            <person name="Martin A.A"/>
            <person name="De Silva N."/>
        </authorList>
    </citation>
    <scope>NUCLEOTIDE SEQUENCE</scope>
</reference>
<dbReference type="GO" id="GO:0016705">
    <property type="term" value="F:oxidoreductase activity, acting on paired donors, with incorporation or reduction of molecular oxygen"/>
    <property type="evidence" value="ECO:0007669"/>
    <property type="project" value="InterPro"/>
</dbReference>
<dbReference type="AlphaFoldDB" id="A0A0K0EZ47"/>
<dbReference type="PANTHER" id="PTHR24300">
    <property type="entry name" value="CYTOCHROME P450 508A4-RELATED"/>
    <property type="match status" value="1"/>
</dbReference>
<organism evidence="5 6">
    <name type="scientific">Strongyloides venezuelensis</name>
    <name type="common">Threadworm</name>
    <dbReference type="NCBI Taxonomy" id="75913"/>
    <lineage>
        <taxon>Eukaryota</taxon>
        <taxon>Metazoa</taxon>
        <taxon>Ecdysozoa</taxon>
        <taxon>Nematoda</taxon>
        <taxon>Chromadorea</taxon>
        <taxon>Rhabditida</taxon>
        <taxon>Tylenchina</taxon>
        <taxon>Panagrolaimomorpha</taxon>
        <taxon>Strongyloidoidea</taxon>
        <taxon>Strongyloididae</taxon>
        <taxon>Strongyloides</taxon>
    </lineage>
</organism>
<dbReference type="InterPro" id="IPR001128">
    <property type="entry name" value="Cyt_P450"/>
</dbReference>